<dbReference type="PANTHER" id="PTHR22763">
    <property type="entry name" value="RING ZINC FINGER PROTEIN"/>
    <property type="match status" value="1"/>
</dbReference>
<evidence type="ECO:0000313" key="11">
    <source>
        <dbReference type="Proteomes" id="UP000695022"/>
    </source>
</evidence>
<evidence type="ECO:0000313" key="12">
    <source>
        <dbReference type="RefSeq" id="XP_014680689.1"/>
    </source>
</evidence>
<dbReference type="Proteomes" id="UP000695022">
    <property type="component" value="Unplaced"/>
</dbReference>
<evidence type="ECO:0000256" key="8">
    <source>
        <dbReference type="PROSITE-ProRule" id="PRU00175"/>
    </source>
</evidence>
<name>A0ABM1F8B8_PRICU</name>
<dbReference type="InterPro" id="IPR013083">
    <property type="entry name" value="Znf_RING/FYVE/PHD"/>
</dbReference>
<keyword evidence="3" id="KW-0479">Metal-binding</keyword>
<keyword evidence="2 9" id="KW-0812">Transmembrane</keyword>
<dbReference type="PROSITE" id="PS50089">
    <property type="entry name" value="ZF_RING_2"/>
    <property type="match status" value="1"/>
</dbReference>
<comment type="subcellular location">
    <subcellularLocation>
        <location evidence="1">Membrane</location>
        <topology evidence="1">Multi-pass membrane protein</topology>
    </subcellularLocation>
</comment>
<proteinExistence type="predicted"/>
<feature type="transmembrane region" description="Helical" evidence="9">
    <location>
        <begin position="349"/>
        <end position="377"/>
    </location>
</feature>
<feature type="transmembrane region" description="Helical" evidence="9">
    <location>
        <begin position="12"/>
        <end position="33"/>
    </location>
</feature>
<feature type="transmembrane region" description="Helical" evidence="9">
    <location>
        <begin position="322"/>
        <end position="342"/>
    </location>
</feature>
<evidence type="ECO:0000256" key="1">
    <source>
        <dbReference type="ARBA" id="ARBA00004141"/>
    </source>
</evidence>
<dbReference type="SUPFAM" id="SSF57850">
    <property type="entry name" value="RING/U-box"/>
    <property type="match status" value="1"/>
</dbReference>
<dbReference type="SMART" id="SM00184">
    <property type="entry name" value="RING"/>
    <property type="match status" value="1"/>
</dbReference>
<feature type="transmembrane region" description="Helical" evidence="9">
    <location>
        <begin position="53"/>
        <end position="73"/>
    </location>
</feature>
<reference evidence="12" key="1">
    <citation type="submission" date="2025-08" db="UniProtKB">
        <authorList>
            <consortium name="RefSeq"/>
        </authorList>
    </citation>
    <scope>IDENTIFICATION</scope>
</reference>
<dbReference type="InterPro" id="IPR025754">
    <property type="entry name" value="TRC8_N_dom"/>
</dbReference>
<evidence type="ECO:0000256" key="6">
    <source>
        <dbReference type="ARBA" id="ARBA00022989"/>
    </source>
</evidence>
<dbReference type="InterPro" id="IPR050731">
    <property type="entry name" value="HRD1_E3_ubiq-ligases"/>
</dbReference>
<feature type="transmembrane region" description="Helical" evidence="9">
    <location>
        <begin position="283"/>
        <end position="302"/>
    </location>
</feature>
<evidence type="ECO:0000256" key="3">
    <source>
        <dbReference type="ARBA" id="ARBA00022723"/>
    </source>
</evidence>
<accession>A0ABM1F8B8</accession>
<keyword evidence="7 9" id="KW-0472">Membrane</keyword>
<feature type="domain" description="RING-type" evidence="10">
    <location>
        <begin position="478"/>
        <end position="516"/>
    </location>
</feature>
<keyword evidence="11" id="KW-1185">Reference proteome</keyword>
<keyword evidence="5" id="KW-0862">Zinc</keyword>
<gene>
    <name evidence="12" type="primary">LOC106820697</name>
</gene>
<keyword evidence="4 8" id="KW-0863">Zinc-finger</keyword>
<feature type="transmembrane region" description="Helical" evidence="9">
    <location>
        <begin position="219"/>
        <end position="242"/>
    </location>
</feature>
<dbReference type="CDD" id="cd16476">
    <property type="entry name" value="RING-H2_RNF139-like"/>
    <property type="match status" value="1"/>
</dbReference>
<dbReference type="Pfam" id="PF13705">
    <property type="entry name" value="TRC8_N"/>
    <property type="match status" value="1"/>
</dbReference>
<dbReference type="PANTHER" id="PTHR22763:SF163">
    <property type="entry name" value="E3 UBIQUITIN-PROTEIN LIGASE RNF139"/>
    <property type="match status" value="1"/>
</dbReference>
<feature type="transmembrane region" description="Helical" evidence="9">
    <location>
        <begin position="85"/>
        <end position="111"/>
    </location>
</feature>
<dbReference type="GeneID" id="106820697"/>
<protein>
    <submittedName>
        <fullName evidence="12">Protein TRC8 homolog</fullName>
    </submittedName>
</protein>
<feature type="transmembrane region" description="Helical" evidence="9">
    <location>
        <begin position="397"/>
        <end position="420"/>
    </location>
</feature>
<evidence type="ECO:0000259" key="10">
    <source>
        <dbReference type="PROSITE" id="PS50089"/>
    </source>
</evidence>
<organism evidence="11 12">
    <name type="scientific">Priapulus caudatus</name>
    <name type="common">Priapulid worm</name>
    <dbReference type="NCBI Taxonomy" id="37621"/>
    <lineage>
        <taxon>Eukaryota</taxon>
        <taxon>Metazoa</taxon>
        <taxon>Ecdysozoa</taxon>
        <taxon>Scalidophora</taxon>
        <taxon>Priapulida</taxon>
        <taxon>Priapulimorpha</taxon>
        <taxon>Priapulimorphida</taxon>
        <taxon>Priapulidae</taxon>
        <taxon>Priapulus</taxon>
    </lineage>
</organism>
<keyword evidence="6 9" id="KW-1133">Transmembrane helix</keyword>
<sequence length="542" mass="61046">MFLLEITQLLEAYMWIISIGILLASFWTNYMYVSHEVAHIDEKFSWNISSDSAGIIASVVFVQVALACVLLHIRQNFGLPKLAVIASFILPVQLRLLLVPANVLLFAPLAALLLPSLYLALLLIVEIVCYATYIRGIVNWSRYAMRNYGLQAFVENQWSRLQVPHVLRVFWLTRLLEQGIYVVAELLHIDGGGAASWWLGVDDVVAVAKLLLVRGCETVVALLGMTSVVSRIAYYGGCLVQLLLDSDEQEDQSIGTVSAVLFFILALQTGLVGLEPEKRLQRLYRNMCLLATALMHFFHNLVHPLLMSLSASRVRSLPRHGRALAVCALLIVVPSCFLGYLWRSHHLGTWLLAVSAFCVELIIKVVVSLLVYALFIVDAHREDFWEGLDDYVYYIRAAGSTIEFMFGIFLFCNGAWILLFESGGAIRAVMMCIHAYFNIWVQAKEGWRTFMQRRTAAHKIRSLPAATAAQLLVLNDVCSICYQELQSACITQCNHYFHGVCLRKWLYVQDNCPLCHGTIYRSDDVVSDAPAVDQLPDHEHQE</sequence>
<feature type="transmembrane region" description="Helical" evidence="9">
    <location>
        <begin position="254"/>
        <end position="274"/>
    </location>
</feature>
<feature type="transmembrane region" description="Helical" evidence="9">
    <location>
        <begin position="117"/>
        <end position="138"/>
    </location>
</feature>
<evidence type="ECO:0000256" key="5">
    <source>
        <dbReference type="ARBA" id="ARBA00022833"/>
    </source>
</evidence>
<evidence type="ECO:0000256" key="2">
    <source>
        <dbReference type="ARBA" id="ARBA00022692"/>
    </source>
</evidence>
<dbReference type="Pfam" id="PF13639">
    <property type="entry name" value="zf-RING_2"/>
    <property type="match status" value="1"/>
</dbReference>
<evidence type="ECO:0000256" key="7">
    <source>
        <dbReference type="ARBA" id="ARBA00023136"/>
    </source>
</evidence>
<evidence type="ECO:0000256" key="4">
    <source>
        <dbReference type="ARBA" id="ARBA00022771"/>
    </source>
</evidence>
<dbReference type="RefSeq" id="XP_014680689.1">
    <property type="nucleotide sequence ID" value="XM_014825203.1"/>
</dbReference>
<dbReference type="InterPro" id="IPR001841">
    <property type="entry name" value="Znf_RING"/>
</dbReference>
<evidence type="ECO:0000256" key="9">
    <source>
        <dbReference type="SAM" id="Phobius"/>
    </source>
</evidence>
<dbReference type="Gene3D" id="3.30.40.10">
    <property type="entry name" value="Zinc/RING finger domain, C3HC4 (zinc finger)"/>
    <property type="match status" value="1"/>
</dbReference>